<protein>
    <submittedName>
        <fullName evidence="1">Uncharacterized protein</fullName>
    </submittedName>
</protein>
<organism evidence="1 2">
    <name type="scientific">Allacma fusca</name>
    <dbReference type="NCBI Taxonomy" id="39272"/>
    <lineage>
        <taxon>Eukaryota</taxon>
        <taxon>Metazoa</taxon>
        <taxon>Ecdysozoa</taxon>
        <taxon>Arthropoda</taxon>
        <taxon>Hexapoda</taxon>
        <taxon>Collembola</taxon>
        <taxon>Symphypleona</taxon>
        <taxon>Sminthuridae</taxon>
        <taxon>Allacma</taxon>
    </lineage>
</organism>
<feature type="non-terminal residue" evidence="1">
    <location>
        <position position="75"/>
    </location>
</feature>
<dbReference type="EMBL" id="CAJVCH010269988">
    <property type="protein sequence ID" value="CAG7734487.1"/>
    <property type="molecule type" value="Genomic_DNA"/>
</dbReference>
<evidence type="ECO:0000313" key="1">
    <source>
        <dbReference type="EMBL" id="CAG7734487.1"/>
    </source>
</evidence>
<reference evidence="1" key="1">
    <citation type="submission" date="2021-06" db="EMBL/GenBank/DDBJ databases">
        <authorList>
            <person name="Hodson N. C."/>
            <person name="Mongue J. A."/>
            <person name="Jaron S. K."/>
        </authorList>
    </citation>
    <scope>NUCLEOTIDE SEQUENCE</scope>
</reference>
<dbReference type="AlphaFoldDB" id="A0A8J2KB20"/>
<name>A0A8J2KB20_9HEXA</name>
<evidence type="ECO:0000313" key="2">
    <source>
        <dbReference type="Proteomes" id="UP000708208"/>
    </source>
</evidence>
<keyword evidence="2" id="KW-1185">Reference proteome</keyword>
<sequence length="75" mass="8873">AHNFASYPLFNKNEVSHCMYTLYNRRKICTLVFVPNQRELEEGTVEVQLFAMMKKVHTLMELFLGVRRMATFTVE</sequence>
<accession>A0A8J2KB20</accession>
<gene>
    <name evidence="1" type="ORF">AFUS01_LOCUS22872</name>
</gene>
<proteinExistence type="predicted"/>
<dbReference type="Proteomes" id="UP000708208">
    <property type="component" value="Unassembled WGS sequence"/>
</dbReference>
<comment type="caution">
    <text evidence="1">The sequence shown here is derived from an EMBL/GenBank/DDBJ whole genome shotgun (WGS) entry which is preliminary data.</text>
</comment>